<evidence type="ECO:0000313" key="6">
    <source>
        <dbReference type="Proteomes" id="UP000267798"/>
    </source>
</evidence>
<dbReference type="PANTHER" id="PTHR42756">
    <property type="entry name" value="TRANSCRIPTIONAL REGULATOR, MARR"/>
    <property type="match status" value="1"/>
</dbReference>
<gene>
    <name evidence="5" type="ORF">D3P09_21100</name>
</gene>
<comment type="caution">
    <text evidence="5">The sequence shown here is derived from an EMBL/GenBank/DDBJ whole genome shotgun (WGS) entry which is preliminary data.</text>
</comment>
<dbReference type="InterPro" id="IPR036388">
    <property type="entry name" value="WH-like_DNA-bd_sf"/>
</dbReference>
<name>A0A3A6PBE5_9BACL</name>
<evidence type="ECO:0000256" key="3">
    <source>
        <dbReference type="ARBA" id="ARBA00023163"/>
    </source>
</evidence>
<dbReference type="OrthoDB" id="2355600at2"/>
<keyword evidence="1" id="KW-0805">Transcription regulation</keyword>
<proteinExistence type="predicted"/>
<dbReference type="InterPro" id="IPR000835">
    <property type="entry name" value="HTH_MarR-typ"/>
</dbReference>
<dbReference type="GO" id="GO:0003700">
    <property type="term" value="F:DNA-binding transcription factor activity"/>
    <property type="evidence" value="ECO:0007669"/>
    <property type="project" value="InterPro"/>
</dbReference>
<dbReference type="Gene3D" id="1.10.10.10">
    <property type="entry name" value="Winged helix-like DNA-binding domain superfamily/Winged helix DNA-binding domain"/>
    <property type="match status" value="1"/>
</dbReference>
<dbReference type="AlphaFoldDB" id="A0A3A6PBE5"/>
<dbReference type="PANTHER" id="PTHR42756:SF1">
    <property type="entry name" value="TRANSCRIPTIONAL REPRESSOR OF EMRAB OPERON"/>
    <property type="match status" value="1"/>
</dbReference>
<evidence type="ECO:0000259" key="4">
    <source>
        <dbReference type="PROSITE" id="PS50995"/>
    </source>
</evidence>
<dbReference type="RefSeq" id="WP_120113409.1">
    <property type="nucleotide sequence ID" value="NZ_QXQB01000005.1"/>
</dbReference>
<evidence type="ECO:0000256" key="2">
    <source>
        <dbReference type="ARBA" id="ARBA00023125"/>
    </source>
</evidence>
<dbReference type="GO" id="GO:0003677">
    <property type="term" value="F:DNA binding"/>
    <property type="evidence" value="ECO:0007669"/>
    <property type="project" value="UniProtKB-KW"/>
</dbReference>
<reference evidence="5 6" key="1">
    <citation type="submission" date="2018-09" db="EMBL/GenBank/DDBJ databases">
        <title>Paenibacillus aracenensis nov. sp. isolated from a cave in southern Spain.</title>
        <authorList>
            <person name="Jurado V."/>
            <person name="Gutierrez-Patricio S."/>
            <person name="Gonzalez-Pimentel J.L."/>
            <person name="Miller A.Z."/>
            <person name="Laiz L."/>
            <person name="Saiz-Jimenez C."/>
        </authorList>
    </citation>
    <scope>NUCLEOTIDE SEQUENCE [LARGE SCALE GENOMIC DNA]</scope>
    <source>
        <strain evidence="5 6">JCM 19203</strain>
    </source>
</reference>
<evidence type="ECO:0000256" key="1">
    <source>
        <dbReference type="ARBA" id="ARBA00023015"/>
    </source>
</evidence>
<dbReference type="Proteomes" id="UP000267798">
    <property type="component" value="Unassembled WGS sequence"/>
</dbReference>
<keyword evidence="6" id="KW-1185">Reference proteome</keyword>
<dbReference type="Pfam" id="PF01047">
    <property type="entry name" value="MarR"/>
    <property type="match status" value="1"/>
</dbReference>
<sequence>MPKNENLPEEINQTLEELWLLLETKERDYLNFQLNNQQYSLLTLIIRHPSSTPTELAEKMKITKSAVSQQLVKLELEGYIYRKQHSEDKRTFSVELGEKGLLYKNEMDRFMQQISEKYYAILTPDELTNLLSALQKLTKVMDKSWKRN</sequence>
<keyword evidence="2" id="KW-0238">DNA-binding</keyword>
<dbReference type="InterPro" id="IPR036390">
    <property type="entry name" value="WH_DNA-bd_sf"/>
</dbReference>
<feature type="domain" description="HTH marR-type" evidence="4">
    <location>
        <begin position="4"/>
        <end position="139"/>
    </location>
</feature>
<dbReference type="EMBL" id="QXQB01000005">
    <property type="protein sequence ID" value="RJX37485.1"/>
    <property type="molecule type" value="Genomic_DNA"/>
</dbReference>
<dbReference type="SUPFAM" id="SSF46785">
    <property type="entry name" value="Winged helix' DNA-binding domain"/>
    <property type="match status" value="1"/>
</dbReference>
<protein>
    <submittedName>
        <fullName evidence="5">MarR family transcriptional regulator</fullName>
    </submittedName>
</protein>
<dbReference type="PRINTS" id="PR00598">
    <property type="entry name" value="HTHMARR"/>
</dbReference>
<dbReference type="SMART" id="SM00347">
    <property type="entry name" value="HTH_MARR"/>
    <property type="match status" value="1"/>
</dbReference>
<dbReference type="PROSITE" id="PS50995">
    <property type="entry name" value="HTH_MARR_2"/>
    <property type="match status" value="1"/>
</dbReference>
<keyword evidence="3" id="KW-0804">Transcription</keyword>
<accession>A0A3A6PBE5</accession>
<organism evidence="5 6">
    <name type="scientific">Paenibacillus pinisoli</name>
    <dbReference type="NCBI Taxonomy" id="1276110"/>
    <lineage>
        <taxon>Bacteria</taxon>
        <taxon>Bacillati</taxon>
        <taxon>Bacillota</taxon>
        <taxon>Bacilli</taxon>
        <taxon>Bacillales</taxon>
        <taxon>Paenibacillaceae</taxon>
        <taxon>Paenibacillus</taxon>
    </lineage>
</organism>
<evidence type="ECO:0000313" key="5">
    <source>
        <dbReference type="EMBL" id="RJX37485.1"/>
    </source>
</evidence>